<name>A0A0C1H3A6_9NEIS</name>
<dbReference type="Proteomes" id="UP000031390">
    <property type="component" value="Unassembled WGS sequence"/>
</dbReference>
<evidence type="ECO:0000313" key="3">
    <source>
        <dbReference type="EMBL" id="KIC08632.1"/>
    </source>
</evidence>
<evidence type="ECO:0000313" key="4">
    <source>
        <dbReference type="Proteomes" id="UP000031390"/>
    </source>
</evidence>
<reference evidence="3 4" key="1">
    <citation type="submission" date="2014-12" db="EMBL/GenBank/DDBJ databases">
        <title>Genome sequence of Morococcus cerebrosus.</title>
        <authorList>
            <person name="Shin S.-K."/>
            <person name="Yi H."/>
        </authorList>
    </citation>
    <scope>NUCLEOTIDE SEQUENCE [LARGE SCALE GENOMIC DNA]</scope>
    <source>
        <strain evidence="3 4">CIP 81.93</strain>
    </source>
</reference>
<protein>
    <submittedName>
        <fullName evidence="3">Uncharacterized protein</fullName>
    </submittedName>
</protein>
<dbReference type="EMBL" id="JUFZ01000043">
    <property type="protein sequence ID" value="KIC08632.1"/>
    <property type="molecule type" value="Genomic_DNA"/>
</dbReference>
<comment type="caution">
    <text evidence="3">The sequence shown here is derived from an EMBL/GenBank/DDBJ whole genome shotgun (WGS) entry which is preliminary data.</text>
</comment>
<dbReference type="AlphaFoldDB" id="A0A0C1H3A6"/>
<evidence type="ECO:0000256" key="2">
    <source>
        <dbReference type="SAM" id="SignalP"/>
    </source>
</evidence>
<proteinExistence type="predicted"/>
<feature type="signal peptide" evidence="2">
    <location>
        <begin position="1"/>
        <end position="33"/>
    </location>
</feature>
<accession>A0A0C1H3A6</accession>
<feature type="coiled-coil region" evidence="1">
    <location>
        <begin position="119"/>
        <end position="146"/>
    </location>
</feature>
<keyword evidence="1" id="KW-0175">Coiled coil</keyword>
<feature type="chain" id="PRO_5002150953" evidence="2">
    <location>
        <begin position="34"/>
        <end position="191"/>
    </location>
</feature>
<sequence length="191" mass="22095">MFGQLFLYLKTKEKLMKKAFVFSLLLAGLSASAAAQNQTGAPSDPAADKKLAAECQQLFEDTNTLANGSLCYRDNKEASEYFNFLSMALLFSHPKVDQCRQYSRLEKEFKKQSFHHLEDKELKRLCAESREERDRLRRQVEAYMDSKIKQYAEEEAPRRGIPVDELLRQTVAEETERRAKADAFIRQKDGR</sequence>
<evidence type="ECO:0000256" key="1">
    <source>
        <dbReference type="SAM" id="Coils"/>
    </source>
</evidence>
<organism evidence="3 4">
    <name type="scientific">Morococcus cerebrosus</name>
    <dbReference type="NCBI Taxonomy" id="1056807"/>
    <lineage>
        <taxon>Bacteria</taxon>
        <taxon>Pseudomonadati</taxon>
        <taxon>Pseudomonadota</taxon>
        <taxon>Betaproteobacteria</taxon>
        <taxon>Neisseriales</taxon>
        <taxon>Neisseriaceae</taxon>
        <taxon>Morococcus</taxon>
    </lineage>
</organism>
<dbReference type="PATRIC" id="fig|1056807.3.peg.1105"/>
<gene>
    <name evidence="3" type="ORF">MCC93_11440</name>
</gene>
<keyword evidence="2" id="KW-0732">Signal</keyword>